<dbReference type="AlphaFoldDB" id="A0AAD7GK19"/>
<feature type="compositionally biased region" description="Basic and acidic residues" evidence="1">
    <location>
        <begin position="68"/>
        <end position="77"/>
    </location>
</feature>
<dbReference type="EMBL" id="JARKIE010000026">
    <property type="protein sequence ID" value="KAJ7698404.1"/>
    <property type="molecule type" value="Genomic_DNA"/>
</dbReference>
<proteinExistence type="predicted"/>
<feature type="region of interest" description="Disordered" evidence="1">
    <location>
        <begin position="1"/>
        <end position="77"/>
    </location>
</feature>
<feature type="region of interest" description="Disordered" evidence="1">
    <location>
        <begin position="225"/>
        <end position="333"/>
    </location>
</feature>
<evidence type="ECO:0000256" key="1">
    <source>
        <dbReference type="SAM" id="MobiDB-lite"/>
    </source>
</evidence>
<evidence type="ECO:0000313" key="2">
    <source>
        <dbReference type="EMBL" id="KAJ7698404.1"/>
    </source>
</evidence>
<reference evidence="2" key="1">
    <citation type="submission" date="2023-03" db="EMBL/GenBank/DDBJ databases">
        <title>Massive genome expansion in bonnet fungi (Mycena s.s.) driven by repeated elements and novel gene families across ecological guilds.</title>
        <authorList>
            <consortium name="Lawrence Berkeley National Laboratory"/>
            <person name="Harder C.B."/>
            <person name="Miyauchi S."/>
            <person name="Viragh M."/>
            <person name="Kuo A."/>
            <person name="Thoen E."/>
            <person name="Andreopoulos B."/>
            <person name="Lu D."/>
            <person name="Skrede I."/>
            <person name="Drula E."/>
            <person name="Henrissat B."/>
            <person name="Morin E."/>
            <person name="Kohler A."/>
            <person name="Barry K."/>
            <person name="LaButti K."/>
            <person name="Morin E."/>
            <person name="Salamov A."/>
            <person name="Lipzen A."/>
            <person name="Mereny Z."/>
            <person name="Hegedus B."/>
            <person name="Baldrian P."/>
            <person name="Stursova M."/>
            <person name="Weitz H."/>
            <person name="Taylor A."/>
            <person name="Grigoriev I.V."/>
            <person name="Nagy L.G."/>
            <person name="Martin F."/>
            <person name="Kauserud H."/>
        </authorList>
    </citation>
    <scope>NUCLEOTIDE SEQUENCE</scope>
    <source>
        <strain evidence="2">CBHHK067</strain>
    </source>
</reference>
<dbReference type="Proteomes" id="UP001221757">
    <property type="component" value="Unassembled WGS sequence"/>
</dbReference>
<sequence length="470" mass="51662">MPTPKPRAAKSTAKAKHTADIAAAESREGEALKPPKRGRGRPRKDQNPVPPTKMDQPEGSDDEEDMPEDGKEGGVDIDWTKDLTWGLVTAIEEDDAIRRGLLPPPGSTKRNGGHPKKYFQWLLAKTLFEHHPQYAETFKKALDGKAKQQKPWWGKIKNRVKVLTDKARAHIEMMGQTGAGLESANEILPDTPLHTKWDEIKEDSPWFWHMRSLIGERPNLRPVGIGNNGDDMDTSILFPSASDNDHTRTSSPETTDFFDHFAGTGTEIDQHDLYKLSDEEDSGDDGSVKRGKRKRASSSPPPTRPKKTKPQPALSTPAPASKPTPAAKSSTAKEQFNAVIMAEEETAQQALALRKDKNKARKELELARIKAGAAVQVEKAKFKAQEKLAKLDLARLKMQQEQELRMAQLGNFSHSGQNSLGGAALLGSSDTFSFSHLPALHSSDAGSSSTATPFGLDSDLRLPENFCSNF</sequence>
<feature type="compositionally biased region" description="Basic and acidic residues" evidence="1">
    <location>
        <begin position="268"/>
        <end position="277"/>
    </location>
</feature>
<organism evidence="2 3">
    <name type="scientific">Mycena rosella</name>
    <name type="common">Pink bonnet</name>
    <name type="synonym">Agaricus rosellus</name>
    <dbReference type="NCBI Taxonomy" id="1033263"/>
    <lineage>
        <taxon>Eukaryota</taxon>
        <taxon>Fungi</taxon>
        <taxon>Dikarya</taxon>
        <taxon>Basidiomycota</taxon>
        <taxon>Agaricomycotina</taxon>
        <taxon>Agaricomycetes</taxon>
        <taxon>Agaricomycetidae</taxon>
        <taxon>Agaricales</taxon>
        <taxon>Marasmiineae</taxon>
        <taxon>Mycenaceae</taxon>
        <taxon>Mycena</taxon>
    </lineage>
</organism>
<feature type="compositionally biased region" description="Acidic residues" evidence="1">
    <location>
        <begin position="58"/>
        <end position="67"/>
    </location>
</feature>
<feature type="compositionally biased region" description="Low complexity" evidence="1">
    <location>
        <begin position="310"/>
        <end position="333"/>
    </location>
</feature>
<name>A0AAD7GK19_MYCRO</name>
<protein>
    <submittedName>
        <fullName evidence="2">Uncharacterized protein</fullName>
    </submittedName>
</protein>
<gene>
    <name evidence="2" type="ORF">B0H17DRAFT_1196975</name>
</gene>
<evidence type="ECO:0000313" key="3">
    <source>
        <dbReference type="Proteomes" id="UP001221757"/>
    </source>
</evidence>
<accession>A0AAD7GK19</accession>
<comment type="caution">
    <text evidence="2">The sequence shown here is derived from an EMBL/GenBank/DDBJ whole genome shotgun (WGS) entry which is preliminary data.</text>
</comment>
<keyword evidence="3" id="KW-1185">Reference proteome</keyword>